<sequence>MYSNGLNSQRTVPSSTAYFSLAANVRLMKLRRILSGNADCEST</sequence>
<evidence type="ECO:0000313" key="1">
    <source>
        <dbReference type="EMBL" id="CAH1963601.1"/>
    </source>
</evidence>
<reference evidence="1" key="1">
    <citation type="submission" date="2022-03" db="EMBL/GenBank/DDBJ databases">
        <authorList>
            <person name="Sayadi A."/>
        </authorList>
    </citation>
    <scope>NUCLEOTIDE SEQUENCE</scope>
</reference>
<organism evidence="1 2">
    <name type="scientific">Acanthoscelides obtectus</name>
    <name type="common">Bean weevil</name>
    <name type="synonym">Bruchus obtectus</name>
    <dbReference type="NCBI Taxonomy" id="200917"/>
    <lineage>
        <taxon>Eukaryota</taxon>
        <taxon>Metazoa</taxon>
        <taxon>Ecdysozoa</taxon>
        <taxon>Arthropoda</taxon>
        <taxon>Hexapoda</taxon>
        <taxon>Insecta</taxon>
        <taxon>Pterygota</taxon>
        <taxon>Neoptera</taxon>
        <taxon>Endopterygota</taxon>
        <taxon>Coleoptera</taxon>
        <taxon>Polyphaga</taxon>
        <taxon>Cucujiformia</taxon>
        <taxon>Chrysomeloidea</taxon>
        <taxon>Chrysomelidae</taxon>
        <taxon>Bruchinae</taxon>
        <taxon>Bruchini</taxon>
        <taxon>Acanthoscelides</taxon>
    </lineage>
</organism>
<protein>
    <submittedName>
        <fullName evidence="1">Uncharacterized protein</fullName>
    </submittedName>
</protein>
<dbReference type="Proteomes" id="UP001152888">
    <property type="component" value="Unassembled WGS sequence"/>
</dbReference>
<comment type="caution">
    <text evidence="1">The sequence shown here is derived from an EMBL/GenBank/DDBJ whole genome shotgun (WGS) entry which is preliminary data.</text>
</comment>
<gene>
    <name evidence="1" type="ORF">ACAOBT_LOCUS5288</name>
</gene>
<name>A0A9P0P389_ACAOB</name>
<evidence type="ECO:0000313" key="2">
    <source>
        <dbReference type="Proteomes" id="UP001152888"/>
    </source>
</evidence>
<dbReference type="EMBL" id="CAKOFQ010006709">
    <property type="protein sequence ID" value="CAH1963601.1"/>
    <property type="molecule type" value="Genomic_DNA"/>
</dbReference>
<dbReference type="AlphaFoldDB" id="A0A9P0P389"/>
<keyword evidence="2" id="KW-1185">Reference proteome</keyword>
<accession>A0A9P0P389</accession>
<proteinExistence type="predicted"/>